<name>A0A383A9L1_9ZZZZ</name>
<accession>A0A383A9L1</accession>
<sequence length="253" mass="25678">MPSLQAFLQVDASLANAAVASAAYDAGTNPFGDLTSDGNVDGIIMVNMMNLLPVNGYQFSFSLDPDIVDVVAVIDGNYLQYSGCLAGAMTMGMDESSAATYCEGEGYNSGLQAQMTPPSGSFLECQDAGNPAAGDCSALNEGDSCGSGTETCIAVAVDGNANIVMGFDMAYPAASLPSAYPANPSGLSGQLLAVLVLAPGYTGNGLVDVTIDQFVISGVTPFTGSYIGLNACDVDCVDGTFDNDPDPTACILN</sequence>
<reference evidence="1" key="1">
    <citation type="submission" date="2018-05" db="EMBL/GenBank/DDBJ databases">
        <authorList>
            <person name="Lanie J.A."/>
            <person name="Ng W.-L."/>
            <person name="Kazmierczak K.M."/>
            <person name="Andrzejewski T.M."/>
            <person name="Davidsen T.M."/>
            <person name="Wayne K.J."/>
            <person name="Tettelin H."/>
            <person name="Glass J.I."/>
            <person name="Rusch D."/>
            <person name="Podicherti R."/>
            <person name="Tsui H.-C.T."/>
            <person name="Winkler M.E."/>
        </authorList>
    </citation>
    <scope>NUCLEOTIDE SEQUENCE</scope>
</reference>
<protein>
    <submittedName>
        <fullName evidence="1">Uncharacterized protein</fullName>
    </submittedName>
</protein>
<organism evidence="1">
    <name type="scientific">marine metagenome</name>
    <dbReference type="NCBI Taxonomy" id="408172"/>
    <lineage>
        <taxon>unclassified sequences</taxon>
        <taxon>metagenomes</taxon>
        <taxon>ecological metagenomes</taxon>
    </lineage>
</organism>
<dbReference type="AlphaFoldDB" id="A0A383A9L1"/>
<dbReference type="EMBL" id="UINC01189879">
    <property type="protein sequence ID" value="SVE03768.1"/>
    <property type="molecule type" value="Genomic_DNA"/>
</dbReference>
<feature type="non-terminal residue" evidence="1">
    <location>
        <position position="253"/>
    </location>
</feature>
<evidence type="ECO:0000313" key="1">
    <source>
        <dbReference type="EMBL" id="SVE03768.1"/>
    </source>
</evidence>
<gene>
    <name evidence="1" type="ORF">METZ01_LOCUS456622</name>
</gene>
<proteinExistence type="predicted"/>